<protein>
    <submittedName>
        <fullName evidence="3">Uncharacterized protein</fullName>
    </submittedName>
</protein>
<evidence type="ECO:0000313" key="4">
    <source>
        <dbReference type="Proteomes" id="UP001303046"/>
    </source>
</evidence>
<keyword evidence="2" id="KW-0812">Transmembrane</keyword>
<keyword evidence="4" id="KW-1185">Reference proteome</keyword>
<accession>A0ABR1DT30</accession>
<keyword evidence="2" id="KW-0472">Membrane</keyword>
<dbReference type="EMBL" id="JAVFWL010000005">
    <property type="protein sequence ID" value="KAK6753591.1"/>
    <property type="molecule type" value="Genomic_DNA"/>
</dbReference>
<gene>
    <name evidence="3" type="primary">Necator_chrV.g17691</name>
    <name evidence="3" type="ORF">RB195_012901</name>
</gene>
<proteinExistence type="predicted"/>
<feature type="region of interest" description="Disordered" evidence="1">
    <location>
        <begin position="60"/>
        <end position="142"/>
    </location>
</feature>
<keyword evidence="2" id="KW-1133">Transmembrane helix</keyword>
<organism evidence="3 4">
    <name type="scientific">Necator americanus</name>
    <name type="common">Human hookworm</name>
    <dbReference type="NCBI Taxonomy" id="51031"/>
    <lineage>
        <taxon>Eukaryota</taxon>
        <taxon>Metazoa</taxon>
        <taxon>Ecdysozoa</taxon>
        <taxon>Nematoda</taxon>
        <taxon>Chromadorea</taxon>
        <taxon>Rhabditida</taxon>
        <taxon>Rhabditina</taxon>
        <taxon>Rhabditomorpha</taxon>
        <taxon>Strongyloidea</taxon>
        <taxon>Ancylostomatidae</taxon>
        <taxon>Bunostominae</taxon>
        <taxon>Necator</taxon>
    </lineage>
</organism>
<name>A0ABR1DT30_NECAM</name>
<evidence type="ECO:0000313" key="3">
    <source>
        <dbReference type="EMBL" id="KAK6753591.1"/>
    </source>
</evidence>
<feature type="compositionally biased region" description="Polar residues" evidence="1">
    <location>
        <begin position="96"/>
        <end position="111"/>
    </location>
</feature>
<dbReference type="Proteomes" id="UP001303046">
    <property type="component" value="Unassembled WGS sequence"/>
</dbReference>
<feature type="transmembrane region" description="Helical" evidence="2">
    <location>
        <begin position="36"/>
        <end position="57"/>
    </location>
</feature>
<evidence type="ECO:0000256" key="1">
    <source>
        <dbReference type="SAM" id="MobiDB-lite"/>
    </source>
</evidence>
<reference evidence="3 4" key="1">
    <citation type="submission" date="2023-08" db="EMBL/GenBank/DDBJ databases">
        <title>A Necator americanus chromosomal reference genome.</title>
        <authorList>
            <person name="Ilik V."/>
            <person name="Petrzelkova K.J."/>
            <person name="Pardy F."/>
            <person name="Fuh T."/>
            <person name="Niatou-Singa F.S."/>
            <person name="Gouil Q."/>
            <person name="Baker L."/>
            <person name="Ritchie M.E."/>
            <person name="Jex A.R."/>
            <person name="Gazzola D."/>
            <person name="Li H."/>
            <person name="Toshio Fujiwara R."/>
            <person name="Zhan B."/>
            <person name="Aroian R.V."/>
            <person name="Pafco B."/>
            <person name="Schwarz E.M."/>
        </authorList>
    </citation>
    <scope>NUCLEOTIDE SEQUENCE [LARGE SCALE GENOMIC DNA]</scope>
    <source>
        <strain evidence="3 4">Aroian</strain>
        <tissue evidence="3">Whole animal</tissue>
    </source>
</reference>
<evidence type="ECO:0000256" key="2">
    <source>
        <dbReference type="SAM" id="Phobius"/>
    </source>
</evidence>
<sequence>MSDVSNSFSAWETLPEDEPPLCIAVRRPVSRYEAQIMPLVTLALLLLSSVITVLHLLGCGSKDKPRQAAGKPPGGPMAPRHDAGSKSAQAAEKDQGNNAAGTPGAKSTMTKSKMGDDGGYESCPDMTPSELARAAKVGGGAK</sequence>
<comment type="caution">
    <text evidence="3">The sequence shown here is derived from an EMBL/GenBank/DDBJ whole genome shotgun (WGS) entry which is preliminary data.</text>
</comment>